<gene>
    <name evidence="2" type="ORF">P7079_05735</name>
</gene>
<sequence>MTYVKTRAGFVYAGFVIDVFSRRIVGWILSNLMRAEALLLQALNQAIRNAHSTINLIYHSDRGFQYVSLVYHERLTRAGISESAGSVGDSYDDALAENVNGSDKNELIHARSWDNVLEVEIAIFEWVTWWDMSRLHENLDYHTPQEIEEKYWCQHKSSPIMENRVNPRKQTQTTSIHEAIRSVGTRLI</sequence>
<keyword evidence="3" id="KW-1185">Reference proteome</keyword>
<reference evidence="2 3" key="1">
    <citation type="submission" date="2023-03" db="EMBL/GenBank/DDBJ databases">
        <title>Complete genome of Arcanobacterium canis strain DSM 25104 isolated in 2010 from a canine otitis externa in Germany.</title>
        <authorList>
            <person name="Borowiak M."/>
            <person name="Kreitlow A."/>
            <person name="Malorny B."/>
            <person name="Laemmler C."/>
            <person name="Prenger-Berninghoff E."/>
            <person name="Ploetz M."/>
            <person name="Abdulmawjood A."/>
        </authorList>
    </citation>
    <scope>NUCLEOTIDE SEQUENCE [LARGE SCALE GENOMIC DNA]</scope>
    <source>
        <strain evidence="2 3">DSM 25104</strain>
    </source>
</reference>
<proteinExistence type="predicted"/>
<name>A0ABY8G0T9_9ACTO</name>
<accession>A0ABY8G0T9</accession>
<dbReference type="Gene3D" id="3.30.420.10">
    <property type="entry name" value="Ribonuclease H-like superfamily/Ribonuclease H"/>
    <property type="match status" value="1"/>
</dbReference>
<evidence type="ECO:0000313" key="3">
    <source>
        <dbReference type="Proteomes" id="UP001215216"/>
    </source>
</evidence>
<dbReference type="Proteomes" id="UP001215216">
    <property type="component" value="Chromosome"/>
</dbReference>
<dbReference type="PROSITE" id="PS50994">
    <property type="entry name" value="INTEGRASE"/>
    <property type="match status" value="1"/>
</dbReference>
<dbReference type="PANTHER" id="PTHR46889">
    <property type="entry name" value="TRANSPOSASE INSF FOR INSERTION SEQUENCE IS3B-RELATED"/>
    <property type="match status" value="1"/>
</dbReference>
<dbReference type="InterPro" id="IPR036397">
    <property type="entry name" value="RNaseH_sf"/>
</dbReference>
<organism evidence="2 3">
    <name type="scientific">Arcanobacterium canis</name>
    <dbReference type="NCBI Taxonomy" id="999183"/>
    <lineage>
        <taxon>Bacteria</taxon>
        <taxon>Bacillati</taxon>
        <taxon>Actinomycetota</taxon>
        <taxon>Actinomycetes</taxon>
        <taxon>Actinomycetales</taxon>
        <taxon>Actinomycetaceae</taxon>
        <taxon>Arcanobacterium</taxon>
    </lineage>
</organism>
<evidence type="ECO:0000313" key="2">
    <source>
        <dbReference type="EMBL" id="WFM84222.1"/>
    </source>
</evidence>
<protein>
    <submittedName>
        <fullName evidence="2">DDE-type integrase/transposase/recombinase</fullName>
    </submittedName>
</protein>
<dbReference type="PANTHER" id="PTHR46889:SF5">
    <property type="entry name" value="INTEGRASE PROTEIN"/>
    <property type="match status" value="1"/>
</dbReference>
<dbReference type="InterPro" id="IPR050900">
    <property type="entry name" value="Transposase_IS3/IS150/IS904"/>
</dbReference>
<dbReference type="Pfam" id="PF13333">
    <property type="entry name" value="rve_2"/>
    <property type="match status" value="1"/>
</dbReference>
<dbReference type="InterPro" id="IPR001584">
    <property type="entry name" value="Integrase_cat-core"/>
</dbReference>
<dbReference type="InterPro" id="IPR012337">
    <property type="entry name" value="RNaseH-like_sf"/>
</dbReference>
<feature type="domain" description="Integrase catalytic" evidence="1">
    <location>
        <begin position="1"/>
        <end position="152"/>
    </location>
</feature>
<dbReference type="SUPFAM" id="SSF53098">
    <property type="entry name" value="Ribonuclease H-like"/>
    <property type="match status" value="1"/>
</dbReference>
<dbReference type="EMBL" id="CP121208">
    <property type="protein sequence ID" value="WFM84222.1"/>
    <property type="molecule type" value="Genomic_DNA"/>
</dbReference>
<evidence type="ECO:0000259" key="1">
    <source>
        <dbReference type="PROSITE" id="PS50994"/>
    </source>
</evidence>
<dbReference type="Pfam" id="PF00665">
    <property type="entry name" value="rve"/>
    <property type="match status" value="1"/>
</dbReference>